<reference evidence="1" key="1">
    <citation type="journal article" date="2021" name="New Phytol.">
        <title>Evolutionary innovations through gain and loss of genes in the ectomycorrhizal Boletales.</title>
        <authorList>
            <person name="Wu G."/>
            <person name="Miyauchi S."/>
            <person name="Morin E."/>
            <person name="Kuo A."/>
            <person name="Drula E."/>
            <person name="Varga T."/>
            <person name="Kohler A."/>
            <person name="Feng B."/>
            <person name="Cao Y."/>
            <person name="Lipzen A."/>
            <person name="Daum C."/>
            <person name="Hundley H."/>
            <person name="Pangilinan J."/>
            <person name="Johnson J."/>
            <person name="Barry K."/>
            <person name="LaButti K."/>
            <person name="Ng V."/>
            <person name="Ahrendt S."/>
            <person name="Min B."/>
            <person name="Choi I.G."/>
            <person name="Park H."/>
            <person name="Plett J.M."/>
            <person name="Magnuson J."/>
            <person name="Spatafora J.W."/>
            <person name="Nagy L.G."/>
            <person name="Henrissat B."/>
            <person name="Grigoriev I.V."/>
            <person name="Yang Z.L."/>
            <person name="Xu J."/>
            <person name="Martin F.M."/>
        </authorList>
    </citation>
    <scope>NUCLEOTIDE SEQUENCE</scope>
    <source>
        <strain evidence="1">KUC20120723A-06</strain>
    </source>
</reference>
<proteinExistence type="predicted"/>
<evidence type="ECO:0000313" key="1">
    <source>
        <dbReference type="EMBL" id="KAH7922110.1"/>
    </source>
</evidence>
<sequence>MDAYVYSASCNPPRRAKRLRSDSESLAVPQAQTQTQARFDPPSIAPQPSNPSSSSQVDEGNSPTPAPPPPAPKRRGRKPGVLSRAAREAQRKINHSLIEKARRTKINEALAALRGLVPVGYERRRAEGEDSRQKKGDEDKHGAAHEYGRSGEASDDDSEDEVGVGIGGKKDKDSGKKGKPREEKEFKLEILVRTVAYLQDLRERVQELEGELEVERAGGRSRVRAEDSGRVHAEDGGSLKRKRGESGGSLERKRTRNEAELEGATDARGESSRASTAEPTRLPSISTWLPRSGKERNGKTTTALLLSGHSSQSQSPSLQPLLNPAPPSPSKHPAYHHQLPTPPTSESLPPASAGFPLPPVLTLPSPSAFGQTLPSPRTATLLSPSTRFPDFFSRGARAGDASSPVVSPVYSPEDESAASLLLQISTSPLLQTSSRKSLGLPREKVHERNVNVGEAMTPGKLLGLSEGG</sequence>
<name>A0ACB8B8H7_9AGAM</name>
<organism evidence="1 2">
    <name type="scientific">Leucogyrophana mollusca</name>
    <dbReference type="NCBI Taxonomy" id="85980"/>
    <lineage>
        <taxon>Eukaryota</taxon>
        <taxon>Fungi</taxon>
        <taxon>Dikarya</taxon>
        <taxon>Basidiomycota</taxon>
        <taxon>Agaricomycotina</taxon>
        <taxon>Agaricomycetes</taxon>
        <taxon>Agaricomycetidae</taxon>
        <taxon>Boletales</taxon>
        <taxon>Boletales incertae sedis</taxon>
        <taxon>Leucogyrophana</taxon>
    </lineage>
</organism>
<evidence type="ECO:0000313" key="2">
    <source>
        <dbReference type="Proteomes" id="UP000790709"/>
    </source>
</evidence>
<accession>A0ACB8B8H7</accession>
<keyword evidence="2" id="KW-1185">Reference proteome</keyword>
<comment type="caution">
    <text evidence="1">The sequence shown here is derived from an EMBL/GenBank/DDBJ whole genome shotgun (WGS) entry which is preliminary data.</text>
</comment>
<dbReference type="Proteomes" id="UP000790709">
    <property type="component" value="Unassembled WGS sequence"/>
</dbReference>
<dbReference type="EMBL" id="MU266497">
    <property type="protein sequence ID" value="KAH7922110.1"/>
    <property type="molecule type" value="Genomic_DNA"/>
</dbReference>
<gene>
    <name evidence="1" type="ORF">BV22DRAFT_1037821</name>
</gene>
<protein>
    <submittedName>
        <fullName evidence="1">Uncharacterized protein</fullName>
    </submittedName>
</protein>